<evidence type="ECO:0000313" key="1">
    <source>
        <dbReference type="EMBL" id="RSL75307.1"/>
    </source>
</evidence>
<evidence type="ECO:0000313" key="2">
    <source>
        <dbReference type="Proteomes" id="UP000287972"/>
    </source>
</evidence>
<comment type="caution">
    <text evidence="1">The sequence shown here is derived from an EMBL/GenBank/DDBJ whole genome shotgun (WGS) entry which is preliminary data.</text>
</comment>
<dbReference type="AlphaFoldDB" id="A0A428RCQ6"/>
<reference evidence="1 2" key="1">
    <citation type="submission" date="2017-06" db="EMBL/GenBank/DDBJ databases">
        <title>Comparative genomic analysis of Ambrosia Fusariam Clade fungi.</title>
        <authorList>
            <person name="Stajich J.E."/>
            <person name="Carrillo J."/>
            <person name="Kijimoto T."/>
            <person name="Eskalen A."/>
            <person name="O'Donnell K."/>
            <person name="Kasson M."/>
        </authorList>
    </citation>
    <scope>NUCLEOTIDE SEQUENCE [LARGE SCALE GENOMIC DNA]</scope>
    <source>
        <strain evidence="1 2">NRRL62606</strain>
    </source>
</reference>
<name>A0A428RCQ6_9HYPO</name>
<organism evidence="1 2">
    <name type="scientific">Fusarium floridanum</name>
    <dbReference type="NCBI Taxonomy" id="1325733"/>
    <lineage>
        <taxon>Eukaryota</taxon>
        <taxon>Fungi</taxon>
        <taxon>Dikarya</taxon>
        <taxon>Ascomycota</taxon>
        <taxon>Pezizomycotina</taxon>
        <taxon>Sordariomycetes</taxon>
        <taxon>Hypocreomycetidae</taxon>
        <taxon>Hypocreales</taxon>
        <taxon>Nectriaceae</taxon>
        <taxon>Fusarium</taxon>
        <taxon>Fusarium solani species complex</taxon>
    </lineage>
</organism>
<protein>
    <submittedName>
        <fullName evidence="1">Uncharacterized protein</fullName>
    </submittedName>
</protein>
<sequence length="170" mass="18725">MEKDYLWPEFQLYQLHRPEALASLDRPRAGALSLSICVDHVGTSSNVISVTSFVDPSPLRKRQEHTAVAGTGVPSPLALRGKCLQTVNRFNEAARQVQEELLGRLCLSVTGDGPSTSSSTRYEDITTCQKGHISSYITSLSFSSTSNGRPEMLFAGIAELVQTRKARWQR</sequence>
<proteinExistence type="predicted"/>
<gene>
    <name evidence="1" type="ORF">CEP51_010981</name>
</gene>
<keyword evidence="2" id="KW-1185">Reference proteome</keyword>
<dbReference type="EMBL" id="NKCL01000357">
    <property type="protein sequence ID" value="RSL75307.1"/>
    <property type="molecule type" value="Genomic_DNA"/>
</dbReference>
<accession>A0A428RCQ6</accession>
<dbReference type="Proteomes" id="UP000287972">
    <property type="component" value="Unassembled WGS sequence"/>
</dbReference>